<sequence length="470" mass="54670">MLSSHLRVRCVMLAICFQVLRSSTTMAASIRNCPMAEIKSVIKRAAALYHDDASTRMQVSSTDCHYLLSLLRSVLFLSREHRIIRRILEDIYGGKWGVIIITDTRLVSSKIHWTIPELRSADGIPAFCLHVYENVQYNVFKSSNVDSLKRVTVGDFLTNTKSKSGKQLPEKMTVEEFEKISLTAAARRENLSCDTVKCKYSFQDTSLAIFGITQRCVMYFTKLNKITADFDRILRKIDQIADPYDCSTADPRVQLRQQQFFITDYAKNRVIVPFCSWQIYKEVLFCKILWSRSNVHPVGHRPCFMSDFEFNETADSLTSYCRGMRNELRKLRHPPKVRRNETLLAQKLQTCVDENDSMRKFFVDESNVECLFVLSDYTSNSNVYLLWDEVFIEKKMQQLRLLTQNSFPFYGDADDDLLSIMLYMRRTQIEEKRSWMGAVMQYQVCRICALKIAERNNELYDDFVLANANV</sequence>
<name>A0A9J2P0G9_ASCLU</name>
<dbReference type="AlphaFoldDB" id="A0A9J2P0G9"/>
<feature type="signal peptide" evidence="1">
    <location>
        <begin position="1"/>
        <end position="22"/>
    </location>
</feature>
<accession>A0A9J2P0G9</accession>
<evidence type="ECO:0000313" key="3">
    <source>
        <dbReference type="WBParaSite" id="ALUE_0000327101-mRNA-1"/>
    </source>
</evidence>
<evidence type="ECO:0000313" key="2">
    <source>
        <dbReference type="Proteomes" id="UP000036681"/>
    </source>
</evidence>
<protein>
    <submittedName>
        <fullName evidence="3">Uncharacterized protein</fullName>
    </submittedName>
</protein>
<organism evidence="2 3">
    <name type="scientific">Ascaris lumbricoides</name>
    <name type="common">Giant roundworm</name>
    <dbReference type="NCBI Taxonomy" id="6252"/>
    <lineage>
        <taxon>Eukaryota</taxon>
        <taxon>Metazoa</taxon>
        <taxon>Ecdysozoa</taxon>
        <taxon>Nematoda</taxon>
        <taxon>Chromadorea</taxon>
        <taxon>Rhabditida</taxon>
        <taxon>Spirurina</taxon>
        <taxon>Ascaridomorpha</taxon>
        <taxon>Ascaridoidea</taxon>
        <taxon>Ascarididae</taxon>
        <taxon>Ascaris</taxon>
    </lineage>
</organism>
<proteinExistence type="predicted"/>
<dbReference type="Proteomes" id="UP000036681">
    <property type="component" value="Unplaced"/>
</dbReference>
<reference evidence="3" key="1">
    <citation type="submission" date="2023-03" db="UniProtKB">
        <authorList>
            <consortium name="WormBaseParasite"/>
        </authorList>
    </citation>
    <scope>IDENTIFICATION</scope>
</reference>
<keyword evidence="1" id="KW-0732">Signal</keyword>
<feature type="chain" id="PRO_5039955650" evidence="1">
    <location>
        <begin position="23"/>
        <end position="470"/>
    </location>
</feature>
<evidence type="ECO:0000256" key="1">
    <source>
        <dbReference type="SAM" id="SignalP"/>
    </source>
</evidence>
<dbReference type="WBParaSite" id="ALUE_0000327101-mRNA-1">
    <property type="protein sequence ID" value="ALUE_0000327101-mRNA-1"/>
    <property type="gene ID" value="ALUE_0000327101"/>
</dbReference>
<keyword evidence="2" id="KW-1185">Reference proteome</keyword>